<accession>A0ACC0CS38</accession>
<comment type="caution">
    <text evidence="1">The sequence shown here is derived from an EMBL/GenBank/DDBJ whole genome shotgun (WGS) entry which is preliminary data.</text>
</comment>
<dbReference type="EMBL" id="MU394357">
    <property type="protein sequence ID" value="KAI6083138.1"/>
    <property type="molecule type" value="Genomic_DNA"/>
</dbReference>
<proteinExistence type="predicted"/>
<gene>
    <name evidence="1" type="ORF">F4821DRAFT_271988</name>
</gene>
<evidence type="ECO:0000313" key="1">
    <source>
        <dbReference type="EMBL" id="KAI6083138.1"/>
    </source>
</evidence>
<organism evidence="1 2">
    <name type="scientific">Hypoxylon rubiginosum</name>
    <dbReference type="NCBI Taxonomy" id="110542"/>
    <lineage>
        <taxon>Eukaryota</taxon>
        <taxon>Fungi</taxon>
        <taxon>Dikarya</taxon>
        <taxon>Ascomycota</taxon>
        <taxon>Pezizomycotina</taxon>
        <taxon>Sordariomycetes</taxon>
        <taxon>Xylariomycetidae</taxon>
        <taxon>Xylariales</taxon>
        <taxon>Hypoxylaceae</taxon>
        <taxon>Hypoxylon</taxon>
    </lineage>
</organism>
<protein>
    <submittedName>
        <fullName evidence="1">HET-domain-containing protein</fullName>
    </submittedName>
</protein>
<dbReference type="Proteomes" id="UP001497680">
    <property type="component" value="Unassembled WGS sequence"/>
</dbReference>
<sequence>MGLYSTEGWQAVLDVRGYRYRTTWKASAKAGENCCRWCQFIAKEITAASKVTSSGVWEIWVAYEDSSFTPVGQKTLNVIMRLIQGGKTFRSHYYIYTNKDNCIRTHPMCREDKSASTLLPDRVIDCSGTGNPKLVFTNGEKYGSYVTLSYVWGEHNQLQTTTKNIRKHVTKGFDMRQLSKTIQHAIIVTRSLGQRYLWVDALCIIQDSTEDKAVQLGAMGRIYRNTYITINAACAWSAHEGFLFSRRFMQWPVAQIPYRCPDDTIGVVYIGLLASMDGSSGLYSRWDWDSSEPGMVLPPRSLIFAYRKIKFSCRTATTDITGPVRLPNVGLGLPSSIWFQSSSRHMQSLPARDKEENRIAWQQAVTMYCRRKLSFASDKLPALSGVAELFYPILGGKYLAGLWTETLLLDLLWKRTGQPRPRPEKYRAPSWSWAAMDGEVEAYYLDPAIISFTTESYSLRMAGILEESVKLESEHSPFGGVKDGTLKLKAGLKSAKVLDKRPDERKIMIGLLILDAAEELLEEDVYVVPLIFDDFGSFYESIVVVEADAGRFRRIGRMSKHVTSDVEWLRNLPTQEVVIV</sequence>
<evidence type="ECO:0000313" key="2">
    <source>
        <dbReference type="Proteomes" id="UP001497680"/>
    </source>
</evidence>
<reference evidence="1 2" key="1">
    <citation type="journal article" date="2022" name="New Phytol.">
        <title>Ecological generalism drives hyperdiversity of secondary metabolite gene clusters in xylarialean endophytes.</title>
        <authorList>
            <person name="Franco M.E.E."/>
            <person name="Wisecaver J.H."/>
            <person name="Arnold A.E."/>
            <person name="Ju Y.M."/>
            <person name="Slot J.C."/>
            <person name="Ahrendt S."/>
            <person name="Moore L.P."/>
            <person name="Eastman K.E."/>
            <person name="Scott K."/>
            <person name="Konkel Z."/>
            <person name="Mondo S.J."/>
            <person name="Kuo A."/>
            <person name="Hayes R.D."/>
            <person name="Haridas S."/>
            <person name="Andreopoulos B."/>
            <person name="Riley R."/>
            <person name="LaButti K."/>
            <person name="Pangilinan J."/>
            <person name="Lipzen A."/>
            <person name="Amirebrahimi M."/>
            <person name="Yan J."/>
            <person name="Adam C."/>
            <person name="Keymanesh K."/>
            <person name="Ng V."/>
            <person name="Louie K."/>
            <person name="Northen T."/>
            <person name="Drula E."/>
            <person name="Henrissat B."/>
            <person name="Hsieh H.M."/>
            <person name="Youens-Clark K."/>
            <person name="Lutzoni F."/>
            <person name="Miadlikowska J."/>
            <person name="Eastwood D.C."/>
            <person name="Hamelin R.C."/>
            <person name="Grigoriev I.V."/>
            <person name="U'Ren J.M."/>
        </authorList>
    </citation>
    <scope>NUCLEOTIDE SEQUENCE [LARGE SCALE GENOMIC DNA]</scope>
    <source>
        <strain evidence="1 2">ER1909</strain>
    </source>
</reference>
<keyword evidence="2" id="KW-1185">Reference proteome</keyword>
<name>A0ACC0CS38_9PEZI</name>